<proteinExistence type="predicted"/>
<comment type="caution">
    <text evidence="1">The sequence shown here is derived from an EMBL/GenBank/DDBJ whole genome shotgun (WGS) entry which is preliminary data.</text>
</comment>
<protein>
    <submittedName>
        <fullName evidence="1">Uncharacterized protein</fullName>
    </submittedName>
</protein>
<keyword evidence="2" id="KW-1185">Reference proteome</keyword>
<evidence type="ECO:0000313" key="2">
    <source>
        <dbReference type="Proteomes" id="UP000828251"/>
    </source>
</evidence>
<dbReference type="Proteomes" id="UP000828251">
    <property type="component" value="Unassembled WGS sequence"/>
</dbReference>
<name>A0A9D4ALA7_9ROSI</name>
<organism evidence="1 2">
    <name type="scientific">Gossypium stocksii</name>
    <dbReference type="NCBI Taxonomy" id="47602"/>
    <lineage>
        <taxon>Eukaryota</taxon>
        <taxon>Viridiplantae</taxon>
        <taxon>Streptophyta</taxon>
        <taxon>Embryophyta</taxon>
        <taxon>Tracheophyta</taxon>
        <taxon>Spermatophyta</taxon>
        <taxon>Magnoliopsida</taxon>
        <taxon>eudicotyledons</taxon>
        <taxon>Gunneridae</taxon>
        <taxon>Pentapetalae</taxon>
        <taxon>rosids</taxon>
        <taxon>malvids</taxon>
        <taxon>Malvales</taxon>
        <taxon>Malvaceae</taxon>
        <taxon>Malvoideae</taxon>
        <taxon>Gossypium</taxon>
    </lineage>
</organism>
<dbReference type="EMBL" id="JAIQCV010000001">
    <property type="protein sequence ID" value="KAH1129663.1"/>
    <property type="molecule type" value="Genomic_DNA"/>
</dbReference>
<sequence>MSDSHSEGGLGRVPAENGHIGLVPKFKQCKVSTVRDFSLGCSRMVAPITRPSEQATSD</sequence>
<evidence type="ECO:0000313" key="1">
    <source>
        <dbReference type="EMBL" id="KAH1129663.1"/>
    </source>
</evidence>
<gene>
    <name evidence="1" type="ORF">J1N35_001041</name>
</gene>
<accession>A0A9D4ALA7</accession>
<reference evidence="1 2" key="1">
    <citation type="journal article" date="2021" name="Plant Biotechnol. J.">
        <title>Multi-omics assisted identification of the key and species-specific regulatory components of drought-tolerant mechanisms in Gossypium stocksii.</title>
        <authorList>
            <person name="Yu D."/>
            <person name="Ke L."/>
            <person name="Zhang D."/>
            <person name="Wu Y."/>
            <person name="Sun Y."/>
            <person name="Mei J."/>
            <person name="Sun J."/>
            <person name="Sun Y."/>
        </authorList>
    </citation>
    <scope>NUCLEOTIDE SEQUENCE [LARGE SCALE GENOMIC DNA]</scope>
    <source>
        <strain evidence="2">cv. E1</strain>
        <tissue evidence="1">Leaf</tissue>
    </source>
</reference>
<dbReference type="AlphaFoldDB" id="A0A9D4ALA7"/>